<keyword evidence="1" id="KW-0479">Metal-binding</keyword>
<feature type="domain" description="RING-type" evidence="5">
    <location>
        <begin position="18"/>
        <end position="60"/>
    </location>
</feature>
<dbReference type="AlphaFoldDB" id="A0A2G8JND7"/>
<dbReference type="GO" id="GO:0008270">
    <property type="term" value="F:zinc ion binding"/>
    <property type="evidence" value="ECO:0007669"/>
    <property type="project" value="UniProtKB-KW"/>
</dbReference>
<name>A0A2G8JND7_STIJA</name>
<protein>
    <recommendedName>
        <fullName evidence="5">RING-type domain-containing protein</fullName>
    </recommendedName>
</protein>
<accession>A0A2G8JND7</accession>
<dbReference type="PANTHER" id="PTHR25462:SF296">
    <property type="entry name" value="MEIOTIC P26, ISOFORM F"/>
    <property type="match status" value="1"/>
</dbReference>
<dbReference type="Gene3D" id="3.30.40.10">
    <property type="entry name" value="Zinc/RING finger domain, C3HC4 (zinc finger)"/>
    <property type="match status" value="1"/>
</dbReference>
<evidence type="ECO:0000256" key="4">
    <source>
        <dbReference type="PROSITE-ProRule" id="PRU00175"/>
    </source>
</evidence>
<organism evidence="6 7">
    <name type="scientific">Stichopus japonicus</name>
    <name type="common">Sea cucumber</name>
    <dbReference type="NCBI Taxonomy" id="307972"/>
    <lineage>
        <taxon>Eukaryota</taxon>
        <taxon>Metazoa</taxon>
        <taxon>Echinodermata</taxon>
        <taxon>Eleutherozoa</taxon>
        <taxon>Echinozoa</taxon>
        <taxon>Holothuroidea</taxon>
        <taxon>Aspidochirotacea</taxon>
        <taxon>Aspidochirotida</taxon>
        <taxon>Stichopodidae</taxon>
        <taxon>Apostichopus</taxon>
    </lineage>
</organism>
<evidence type="ECO:0000256" key="3">
    <source>
        <dbReference type="ARBA" id="ARBA00022833"/>
    </source>
</evidence>
<dbReference type="PANTHER" id="PTHR25462">
    <property type="entry name" value="BONUS, ISOFORM C-RELATED"/>
    <property type="match status" value="1"/>
</dbReference>
<dbReference type="Proteomes" id="UP000230750">
    <property type="component" value="Unassembled WGS sequence"/>
</dbReference>
<dbReference type="EMBL" id="MRZV01001532">
    <property type="protein sequence ID" value="PIK37228.1"/>
    <property type="molecule type" value="Genomic_DNA"/>
</dbReference>
<dbReference type="PROSITE" id="PS00518">
    <property type="entry name" value="ZF_RING_1"/>
    <property type="match status" value="1"/>
</dbReference>
<dbReference type="InterPro" id="IPR047153">
    <property type="entry name" value="TRIM45/56/19-like"/>
</dbReference>
<keyword evidence="7" id="KW-1185">Reference proteome</keyword>
<dbReference type="OrthoDB" id="265776at2759"/>
<dbReference type="SMART" id="SM00184">
    <property type="entry name" value="RING"/>
    <property type="match status" value="1"/>
</dbReference>
<reference evidence="6 7" key="1">
    <citation type="journal article" date="2017" name="PLoS Biol.">
        <title>The sea cucumber genome provides insights into morphological evolution and visceral regeneration.</title>
        <authorList>
            <person name="Zhang X."/>
            <person name="Sun L."/>
            <person name="Yuan J."/>
            <person name="Sun Y."/>
            <person name="Gao Y."/>
            <person name="Zhang L."/>
            <person name="Li S."/>
            <person name="Dai H."/>
            <person name="Hamel J.F."/>
            <person name="Liu C."/>
            <person name="Yu Y."/>
            <person name="Liu S."/>
            <person name="Lin W."/>
            <person name="Guo K."/>
            <person name="Jin S."/>
            <person name="Xu P."/>
            <person name="Storey K.B."/>
            <person name="Huan P."/>
            <person name="Zhang T."/>
            <person name="Zhou Y."/>
            <person name="Zhang J."/>
            <person name="Lin C."/>
            <person name="Li X."/>
            <person name="Xing L."/>
            <person name="Huo D."/>
            <person name="Sun M."/>
            <person name="Wang L."/>
            <person name="Mercier A."/>
            <person name="Li F."/>
            <person name="Yang H."/>
            <person name="Xiang J."/>
        </authorList>
    </citation>
    <scope>NUCLEOTIDE SEQUENCE [LARGE SCALE GENOMIC DNA]</scope>
    <source>
        <strain evidence="6">Shaxun</strain>
        <tissue evidence="6">Muscle</tissue>
    </source>
</reference>
<sequence>MATWNPFIEDLTENFFMCSVCLDQFNEPKQLPCLHRYCNDCLRTVIQASHDGTIECPLCKQRCCIPNDGLDGFKTDFHMKSMLEFIELHKSLEKKDLKQCVSCLKDVAKKIKDKLAECNDEREKGAADIENRRGCEKREITVKHEEEMNRLIMKHQENMKSTDVKYDQELKEFKEIRQEIEGEFFKKLGELDSNFKTLTTAKDFLQVKTKTNVKKY</sequence>
<dbReference type="InterPro" id="IPR017907">
    <property type="entry name" value="Znf_RING_CS"/>
</dbReference>
<dbReference type="SUPFAM" id="SSF57850">
    <property type="entry name" value="RING/U-box"/>
    <property type="match status" value="1"/>
</dbReference>
<proteinExistence type="predicted"/>
<dbReference type="Pfam" id="PF00097">
    <property type="entry name" value="zf-C3HC4"/>
    <property type="match status" value="1"/>
</dbReference>
<gene>
    <name evidence="6" type="ORF">BSL78_25936</name>
</gene>
<evidence type="ECO:0000313" key="6">
    <source>
        <dbReference type="EMBL" id="PIK37228.1"/>
    </source>
</evidence>
<keyword evidence="3" id="KW-0862">Zinc</keyword>
<keyword evidence="2 4" id="KW-0863">Zinc-finger</keyword>
<evidence type="ECO:0000259" key="5">
    <source>
        <dbReference type="PROSITE" id="PS50089"/>
    </source>
</evidence>
<dbReference type="InterPro" id="IPR001841">
    <property type="entry name" value="Znf_RING"/>
</dbReference>
<evidence type="ECO:0000313" key="7">
    <source>
        <dbReference type="Proteomes" id="UP000230750"/>
    </source>
</evidence>
<dbReference type="PROSITE" id="PS50089">
    <property type="entry name" value="ZF_RING_2"/>
    <property type="match status" value="1"/>
</dbReference>
<dbReference type="STRING" id="307972.A0A2G8JND7"/>
<comment type="caution">
    <text evidence="6">The sequence shown here is derived from an EMBL/GenBank/DDBJ whole genome shotgun (WGS) entry which is preliminary data.</text>
</comment>
<evidence type="ECO:0000256" key="2">
    <source>
        <dbReference type="ARBA" id="ARBA00022771"/>
    </source>
</evidence>
<evidence type="ECO:0000256" key="1">
    <source>
        <dbReference type="ARBA" id="ARBA00022723"/>
    </source>
</evidence>
<dbReference type="InterPro" id="IPR018957">
    <property type="entry name" value="Znf_C3HC4_RING-type"/>
</dbReference>
<dbReference type="InterPro" id="IPR013083">
    <property type="entry name" value="Znf_RING/FYVE/PHD"/>
</dbReference>